<proteinExistence type="predicted"/>
<keyword evidence="2" id="KW-0812">Transmembrane</keyword>
<dbReference type="Pfam" id="PF00805">
    <property type="entry name" value="Pentapeptide"/>
    <property type="match status" value="3"/>
</dbReference>
<dbReference type="AlphaFoldDB" id="A0A450UDJ0"/>
<dbReference type="EMBL" id="CAADFG010000022">
    <property type="protein sequence ID" value="VFJ90484.1"/>
    <property type="molecule type" value="Genomic_DNA"/>
</dbReference>
<dbReference type="Gene3D" id="2.160.20.80">
    <property type="entry name" value="E3 ubiquitin-protein ligase SopA"/>
    <property type="match status" value="1"/>
</dbReference>
<accession>A0A450UDJ0</accession>
<dbReference type="SUPFAM" id="SSF141571">
    <property type="entry name" value="Pentapeptide repeat-like"/>
    <property type="match status" value="1"/>
</dbReference>
<keyword evidence="2" id="KW-0472">Membrane</keyword>
<evidence type="ECO:0000313" key="5">
    <source>
        <dbReference type="EMBL" id="VFJ98277.1"/>
    </source>
</evidence>
<name>A0A450UDJ0_9GAMM</name>
<dbReference type="InterPro" id="IPR001646">
    <property type="entry name" value="5peptide_repeat"/>
</dbReference>
<feature type="transmembrane region" description="Helical" evidence="2">
    <location>
        <begin position="21"/>
        <end position="41"/>
    </location>
</feature>
<sequence>MKKSPDRCEAAPESRLAALQKAGWGLLLSALAGLRLLYLHLTPWGLYNFSGLRHIVEMHWPRRPNASDYEKPPTLVLWFIGIYVALYGIAATYYESSLDRVENRMGALASQLATTNDEALKQLIERIARIQRMEMPREPSLLWPFEGNFALTTFFLGKQRNPEIVQWTKEILEDWKGSLAGKVLVRVDLSRARLQEADLSGAGLWKANLSRAELWGADLPEARLNEANLSGAKLQQADLSRARLQRADLSGAELPKADLPEAQLNGADLSGAGLEEADLSGAGLLDADLSGAGLWKANLSGAWLQGADFSGAWFGGADLSGARLLGANLSGANLGDIENWQAIESIDDANIIGVKNTPRGFREWALKNGAVELEPAAWEAFRKKPK</sequence>
<feature type="transmembrane region" description="Helical" evidence="2">
    <location>
        <begin position="75"/>
        <end position="94"/>
    </location>
</feature>
<gene>
    <name evidence="3" type="ORF">BECKH772A_GA0070896_100225</name>
    <name evidence="4" type="ORF">BECKH772B_GA0070898_100205</name>
    <name evidence="5" type="ORF">BECKH772C_GA0070978_100205</name>
</gene>
<dbReference type="PANTHER" id="PTHR47485:SF1">
    <property type="entry name" value="THYLAKOID LUMENAL 17.4 KDA PROTEIN, CHLOROPLASTIC"/>
    <property type="match status" value="1"/>
</dbReference>
<keyword evidence="2" id="KW-1133">Transmembrane helix</keyword>
<dbReference type="PANTHER" id="PTHR47485">
    <property type="entry name" value="THYLAKOID LUMENAL 17.4 KDA PROTEIN, CHLOROPLASTIC"/>
    <property type="match status" value="1"/>
</dbReference>
<evidence type="ECO:0000313" key="3">
    <source>
        <dbReference type="EMBL" id="VFJ90484.1"/>
    </source>
</evidence>
<evidence type="ECO:0000313" key="4">
    <source>
        <dbReference type="EMBL" id="VFJ91676.1"/>
    </source>
</evidence>
<dbReference type="EMBL" id="CAADFJ010000020">
    <property type="protein sequence ID" value="VFJ98277.1"/>
    <property type="molecule type" value="Genomic_DNA"/>
</dbReference>
<protein>
    <submittedName>
        <fullName evidence="3">Uncharacterized protein YjbI, contains pentapeptide repeats</fullName>
    </submittedName>
</protein>
<reference evidence="3" key="1">
    <citation type="submission" date="2019-02" db="EMBL/GenBank/DDBJ databases">
        <authorList>
            <person name="Gruber-Vodicka R. H."/>
            <person name="Seah K. B. B."/>
        </authorList>
    </citation>
    <scope>NUCLEOTIDE SEQUENCE</scope>
    <source>
        <strain evidence="5">BECK_SA2B12</strain>
        <strain evidence="3">BECK_SA2B15</strain>
        <strain evidence="4">BECK_SA2B20</strain>
    </source>
</reference>
<dbReference type="EMBL" id="CAADFI010000020">
    <property type="protein sequence ID" value="VFJ91676.1"/>
    <property type="molecule type" value="Genomic_DNA"/>
</dbReference>
<organism evidence="3">
    <name type="scientific">Candidatus Kentrum eta</name>
    <dbReference type="NCBI Taxonomy" id="2126337"/>
    <lineage>
        <taxon>Bacteria</taxon>
        <taxon>Pseudomonadati</taxon>
        <taxon>Pseudomonadota</taxon>
        <taxon>Gammaproteobacteria</taxon>
        <taxon>Candidatus Kentrum</taxon>
    </lineage>
</organism>
<evidence type="ECO:0000256" key="1">
    <source>
        <dbReference type="ARBA" id="ARBA00022737"/>
    </source>
</evidence>
<evidence type="ECO:0000256" key="2">
    <source>
        <dbReference type="SAM" id="Phobius"/>
    </source>
</evidence>
<keyword evidence="1" id="KW-0677">Repeat</keyword>